<organism evidence="1 2">
    <name type="scientific">Deinococcus seoulensis</name>
    <dbReference type="NCBI Taxonomy" id="1837379"/>
    <lineage>
        <taxon>Bacteria</taxon>
        <taxon>Thermotogati</taxon>
        <taxon>Deinococcota</taxon>
        <taxon>Deinococci</taxon>
        <taxon>Deinococcales</taxon>
        <taxon>Deinococcaceae</taxon>
        <taxon>Deinococcus</taxon>
    </lineage>
</organism>
<dbReference type="Proteomes" id="UP000634308">
    <property type="component" value="Unassembled WGS sequence"/>
</dbReference>
<keyword evidence="2" id="KW-1185">Reference proteome</keyword>
<gene>
    <name evidence="1" type="ORF">GCM10008959_10670</name>
</gene>
<accession>A0ABQ2RQY0</accession>
<evidence type="ECO:0000313" key="1">
    <source>
        <dbReference type="EMBL" id="GGR51156.1"/>
    </source>
</evidence>
<reference evidence="2" key="1">
    <citation type="journal article" date="2019" name="Int. J. Syst. Evol. Microbiol.">
        <title>The Global Catalogue of Microorganisms (GCM) 10K type strain sequencing project: providing services to taxonomists for standard genome sequencing and annotation.</title>
        <authorList>
            <consortium name="The Broad Institute Genomics Platform"/>
            <consortium name="The Broad Institute Genome Sequencing Center for Infectious Disease"/>
            <person name="Wu L."/>
            <person name="Ma J."/>
        </authorList>
    </citation>
    <scope>NUCLEOTIDE SEQUENCE [LARGE SCALE GENOMIC DNA]</scope>
    <source>
        <strain evidence="2">JCM 31404</strain>
    </source>
</reference>
<protein>
    <submittedName>
        <fullName evidence="1">Uncharacterized protein</fullName>
    </submittedName>
</protein>
<dbReference type="EMBL" id="BMQM01000004">
    <property type="protein sequence ID" value="GGR51156.1"/>
    <property type="molecule type" value="Genomic_DNA"/>
</dbReference>
<dbReference type="RefSeq" id="WP_189063945.1">
    <property type="nucleotide sequence ID" value="NZ_BMQM01000004.1"/>
</dbReference>
<evidence type="ECO:0000313" key="2">
    <source>
        <dbReference type="Proteomes" id="UP000634308"/>
    </source>
</evidence>
<proteinExistence type="predicted"/>
<name>A0ABQ2RQY0_9DEIO</name>
<comment type="caution">
    <text evidence="1">The sequence shown here is derived from an EMBL/GenBank/DDBJ whole genome shotgun (WGS) entry which is preliminary data.</text>
</comment>
<sequence>MPDAYLSETLHAPAQGVGVVTRPGHAPALTWNGHQVGQVTAAHLGRYRFSPVRAGRVLGPIVTPEQLEVLAARFYRGEVGLDLRAPARLTLPAIRWPLRRAQREEACPRCGGTFPLAAHDFTGESMGRECLTCEYAEDLQGRPIPE</sequence>